<feature type="transmembrane region" description="Helical" evidence="2">
    <location>
        <begin position="76"/>
        <end position="98"/>
    </location>
</feature>
<dbReference type="PATRIC" id="fig|698760.3.peg.6725"/>
<keyword evidence="2" id="KW-0812">Transmembrane</keyword>
<organism evidence="3 4">
    <name type="scientific">Streptomyces turgidiscabies (strain Car8)</name>
    <dbReference type="NCBI Taxonomy" id="698760"/>
    <lineage>
        <taxon>Bacteria</taxon>
        <taxon>Bacillati</taxon>
        <taxon>Actinomycetota</taxon>
        <taxon>Actinomycetes</taxon>
        <taxon>Kitasatosporales</taxon>
        <taxon>Streptomycetaceae</taxon>
        <taxon>Streptomyces</taxon>
    </lineage>
</organism>
<dbReference type="GeneID" id="97406070"/>
<protein>
    <submittedName>
        <fullName evidence="3">Uncharacterized protein</fullName>
    </submittedName>
</protein>
<keyword evidence="2" id="KW-0472">Membrane</keyword>
<reference evidence="3 4" key="1">
    <citation type="journal article" date="2011" name="Plasmid">
        <title>Streptomyces turgidiscabies Car8 contains a modular pathogenicity island that shares virulence genes with other actinobacterial plant pathogens.</title>
        <authorList>
            <person name="Huguet-Tapia J.C."/>
            <person name="Badger J.H."/>
            <person name="Loria R."/>
            <person name="Pettis G.S."/>
        </authorList>
    </citation>
    <scope>NUCLEOTIDE SEQUENCE [LARGE SCALE GENOMIC DNA]</scope>
    <source>
        <strain evidence="3 4">Car8</strain>
    </source>
</reference>
<feature type="region of interest" description="Disordered" evidence="1">
    <location>
        <begin position="15"/>
        <end position="37"/>
    </location>
</feature>
<dbReference type="AlphaFoldDB" id="L7EY99"/>
<dbReference type="Proteomes" id="UP000010931">
    <property type="component" value="Unassembled WGS sequence"/>
</dbReference>
<dbReference type="EMBL" id="AEJB01000456">
    <property type="protein sequence ID" value="ELP64403.1"/>
    <property type="molecule type" value="Genomic_DNA"/>
</dbReference>
<dbReference type="RefSeq" id="WP_006380576.1">
    <property type="nucleotide sequence ID" value="NZ_AEJB01000456.1"/>
</dbReference>
<evidence type="ECO:0000256" key="1">
    <source>
        <dbReference type="SAM" id="MobiDB-lite"/>
    </source>
</evidence>
<gene>
    <name evidence="3" type="ORF">STRTUCAR8_04649</name>
</gene>
<evidence type="ECO:0000256" key="2">
    <source>
        <dbReference type="SAM" id="Phobius"/>
    </source>
</evidence>
<comment type="caution">
    <text evidence="3">The sequence shown here is derived from an EMBL/GenBank/DDBJ whole genome shotgun (WGS) entry which is preliminary data.</text>
</comment>
<evidence type="ECO:0000313" key="3">
    <source>
        <dbReference type="EMBL" id="ELP64403.1"/>
    </source>
</evidence>
<keyword evidence="4" id="KW-1185">Reference proteome</keyword>
<name>L7EY99_STRT8</name>
<accession>L7EY99</accession>
<sequence length="166" mass="16906">MRQLASHTGEFAVVSGEDESAGEGAGAGEQEEEEASPGARLVGRAGWLLVACGLVLLPWLYVLATGLPDTVTVTHWPVTWVGLDALEAVCLVATGVLATRGDRRYPLAATAAATLLVVDAWFDTTTAAAGSDLVMAAAMALCAELPLAALCAWLAVRAPAPAPAPA</sequence>
<keyword evidence="2" id="KW-1133">Transmembrane helix</keyword>
<dbReference type="STRING" id="85558.T45_06714"/>
<feature type="transmembrane region" description="Helical" evidence="2">
    <location>
        <begin position="45"/>
        <end position="64"/>
    </location>
</feature>
<proteinExistence type="predicted"/>
<feature type="transmembrane region" description="Helical" evidence="2">
    <location>
        <begin position="105"/>
        <end position="122"/>
    </location>
</feature>
<feature type="transmembrane region" description="Helical" evidence="2">
    <location>
        <begin position="134"/>
        <end position="156"/>
    </location>
</feature>
<evidence type="ECO:0000313" key="4">
    <source>
        <dbReference type="Proteomes" id="UP000010931"/>
    </source>
</evidence>